<accession>A0A1G9ZCJ4</accession>
<evidence type="ECO:0000259" key="1">
    <source>
        <dbReference type="PROSITE" id="PS51664"/>
    </source>
</evidence>
<dbReference type="InterPro" id="IPR003776">
    <property type="entry name" value="YcaO-like_dom"/>
</dbReference>
<dbReference type="RefSeq" id="WP_232000048.1">
    <property type="nucleotide sequence ID" value="NZ_JXDI01000001.1"/>
</dbReference>
<dbReference type="PROSITE" id="PS51664">
    <property type="entry name" value="YCAO"/>
    <property type="match status" value="1"/>
</dbReference>
<protein>
    <submittedName>
        <fullName evidence="3">YcaO-like family protein</fullName>
    </submittedName>
</protein>
<dbReference type="AlphaFoldDB" id="A0A1G9ZCJ4"/>
<dbReference type="Pfam" id="PF02624">
    <property type="entry name" value="YcaO"/>
    <property type="match status" value="1"/>
</dbReference>
<evidence type="ECO:0000313" key="5">
    <source>
        <dbReference type="Proteomes" id="UP000748067"/>
    </source>
</evidence>
<feature type="domain" description="YcaO" evidence="1">
    <location>
        <begin position="40"/>
        <end position="397"/>
    </location>
</feature>
<organism evidence="3 4">
    <name type="scientific">Pseudomonas antarctica</name>
    <dbReference type="NCBI Taxonomy" id="219572"/>
    <lineage>
        <taxon>Bacteria</taxon>
        <taxon>Pseudomonadati</taxon>
        <taxon>Pseudomonadota</taxon>
        <taxon>Gammaproteobacteria</taxon>
        <taxon>Pseudomonadales</taxon>
        <taxon>Pseudomonadaceae</taxon>
        <taxon>Pseudomonas</taxon>
    </lineage>
</organism>
<gene>
    <name evidence="2" type="ORF">PSAN_35830</name>
    <name evidence="3" type="ORF">SAMN04490179_3016</name>
</gene>
<evidence type="ECO:0000313" key="4">
    <source>
        <dbReference type="Proteomes" id="UP000182470"/>
    </source>
</evidence>
<proteinExistence type="predicted"/>
<dbReference type="Proteomes" id="UP000748067">
    <property type="component" value="Unassembled WGS sequence"/>
</dbReference>
<reference evidence="3 4" key="2">
    <citation type="submission" date="2016-10" db="EMBL/GenBank/DDBJ databases">
        <authorList>
            <person name="de Groot N.N."/>
        </authorList>
    </citation>
    <scope>NUCLEOTIDE SEQUENCE [LARGE SCALE GENOMIC DNA]</scope>
    <source>
        <strain evidence="3 4">BS2772</strain>
    </source>
</reference>
<dbReference type="EMBL" id="JXDI01000001">
    <property type="protein sequence ID" value="KAF2411143.1"/>
    <property type="molecule type" value="Genomic_DNA"/>
</dbReference>
<dbReference type="EMBL" id="LT629704">
    <property type="protein sequence ID" value="SDN19069.1"/>
    <property type="molecule type" value="Genomic_DNA"/>
</dbReference>
<sequence>MKLVNGMQKPDLPDTILFQPAGVLTLPNAVEVSDSLSVNGSGVGGGSNSVKTALGEYFERRHFYREVISERRGCLNESLAENEVCRFAQAFLQTASRKVSVREIETYEFALTEVLRTSDFTQCFIPTVCISLSSHSTGQDSVFYPLRDTCGCSFHWNSDFALLGAIKESLERQMLVRFWLTKHCRFRVSTAHVGSLLGKRAVRHLYQLLVASGEVTFLDITDTRFPGACVLAVYGQSKGARHVKYCAGMSYASELAVALEKSLLELWQTFRFMDLFKATDSEEAKLEDSYIRYFLDCNAYETYQEITDVIECGGVGPEQRFTLSGFMTVLKRMGVSGYFYFRRERVNEVSCVFVKYMSPDLFLHMNNSKNFNLDNKYSEVFRNSVRFSRLDKMVPFP</sequence>
<name>A0A1G9ZCJ4_9PSED</name>
<evidence type="ECO:0000313" key="3">
    <source>
        <dbReference type="EMBL" id="SDN19069.1"/>
    </source>
</evidence>
<reference evidence="2 5" key="1">
    <citation type="submission" date="2015-01" db="EMBL/GenBank/DDBJ databases">
        <title>Genome Sequence of Pseudomonas antarctica CMS 35.</title>
        <authorList>
            <person name="Voget S."/>
            <person name="Chow J."/>
            <person name="Daniel R."/>
            <person name="Streit W."/>
        </authorList>
    </citation>
    <scope>NUCLEOTIDE SEQUENCE [LARGE SCALE GENOMIC DNA]</scope>
    <source>
        <strain evidence="2 5">CMS 35</strain>
    </source>
</reference>
<evidence type="ECO:0000313" key="2">
    <source>
        <dbReference type="EMBL" id="KAF2411143.1"/>
    </source>
</evidence>
<keyword evidence="5" id="KW-1185">Reference proteome</keyword>
<dbReference type="Proteomes" id="UP000182470">
    <property type="component" value="Chromosome I"/>
</dbReference>